<dbReference type="InterPro" id="IPR051088">
    <property type="entry name" value="PTS_Sugar-EIIC/EIIB"/>
</dbReference>
<keyword evidence="1" id="KW-1133">Transmembrane helix</keyword>
<dbReference type="AlphaFoldDB" id="A0A1G4Q7J3"/>
<dbReference type="PANTHER" id="PTHR33989:SF4">
    <property type="entry name" value="PTS SYSTEM N,N'-DIACETYLCHITOBIOSE-SPECIFIC EIIC COMPONENT"/>
    <property type="match status" value="1"/>
</dbReference>
<protein>
    <submittedName>
        <fullName evidence="2">PTS system, cellobiose-specific IIC component</fullName>
    </submittedName>
</protein>
<organism evidence="2 3">
    <name type="scientific">Borreliella japonica</name>
    <name type="common">Borrelia japonica</name>
    <dbReference type="NCBI Taxonomy" id="34095"/>
    <lineage>
        <taxon>Bacteria</taxon>
        <taxon>Pseudomonadati</taxon>
        <taxon>Spirochaetota</taxon>
        <taxon>Spirochaetia</taxon>
        <taxon>Spirochaetales</taxon>
        <taxon>Borreliaceae</taxon>
        <taxon>Borreliella</taxon>
    </lineage>
</organism>
<dbReference type="EMBL" id="FMTE01000007">
    <property type="protein sequence ID" value="SCW40452.1"/>
    <property type="molecule type" value="Genomic_DNA"/>
</dbReference>
<evidence type="ECO:0000313" key="2">
    <source>
        <dbReference type="EMBL" id="SCW40452.1"/>
    </source>
</evidence>
<gene>
    <name evidence="2" type="ORF">SAMN02983004_00961</name>
</gene>
<feature type="transmembrane region" description="Helical" evidence="1">
    <location>
        <begin position="31"/>
        <end position="52"/>
    </location>
</feature>
<proteinExistence type="predicted"/>
<reference evidence="3" key="1">
    <citation type="submission" date="2016-10" db="EMBL/GenBank/DDBJ databases">
        <authorList>
            <person name="Varghese N."/>
            <person name="Submissions S."/>
        </authorList>
    </citation>
    <scope>NUCLEOTIDE SEQUENCE [LARGE SCALE GENOMIC DNA]</scope>
    <source>
        <strain evidence="3">ATCC 51557</strain>
    </source>
</reference>
<dbReference type="Proteomes" id="UP000199262">
    <property type="component" value="Unassembled WGS sequence"/>
</dbReference>
<dbReference type="PANTHER" id="PTHR33989">
    <property type="match status" value="1"/>
</dbReference>
<keyword evidence="1" id="KW-0812">Transmembrane</keyword>
<name>A0A1G4Q7J3_BORJA</name>
<sequence>MNFQDFIETTLVPIASKIGSNKYLIALRDGFTFSMPFLIVGSFILLLVNLPFTDPGTLLYQQWYVDI</sequence>
<feature type="non-terminal residue" evidence="2">
    <location>
        <position position="67"/>
    </location>
</feature>
<keyword evidence="1" id="KW-0472">Membrane</keyword>
<evidence type="ECO:0000313" key="3">
    <source>
        <dbReference type="Proteomes" id="UP000199262"/>
    </source>
</evidence>
<evidence type="ECO:0000256" key="1">
    <source>
        <dbReference type="SAM" id="Phobius"/>
    </source>
</evidence>
<accession>A0A1G4Q7J3</accession>
<keyword evidence="3" id="KW-1185">Reference proteome</keyword>